<feature type="transmembrane region" description="Helical" evidence="7">
    <location>
        <begin position="20"/>
        <end position="43"/>
    </location>
</feature>
<dbReference type="Gene3D" id="1.10.3720.10">
    <property type="entry name" value="MetI-like"/>
    <property type="match status" value="1"/>
</dbReference>
<feature type="transmembrane region" description="Helical" evidence="7">
    <location>
        <begin position="272"/>
        <end position="293"/>
    </location>
</feature>
<dbReference type="Proteomes" id="UP000029734">
    <property type="component" value="Unassembled WGS sequence"/>
</dbReference>
<evidence type="ECO:0000313" key="10">
    <source>
        <dbReference type="Proteomes" id="UP000029734"/>
    </source>
</evidence>
<dbReference type="InterPro" id="IPR050809">
    <property type="entry name" value="UgpAE/MalFG_permease"/>
</dbReference>
<dbReference type="Pfam" id="PF00528">
    <property type="entry name" value="BPD_transp_1"/>
    <property type="match status" value="1"/>
</dbReference>
<feature type="transmembrane region" description="Helical" evidence="7">
    <location>
        <begin position="117"/>
        <end position="137"/>
    </location>
</feature>
<feature type="transmembrane region" description="Helical" evidence="7">
    <location>
        <begin position="165"/>
        <end position="191"/>
    </location>
</feature>
<keyword evidence="6 7" id="KW-0472">Membrane</keyword>
<evidence type="ECO:0000256" key="4">
    <source>
        <dbReference type="ARBA" id="ARBA00022692"/>
    </source>
</evidence>
<dbReference type="SUPFAM" id="SSF161098">
    <property type="entry name" value="MetI-like"/>
    <property type="match status" value="1"/>
</dbReference>
<evidence type="ECO:0000313" key="9">
    <source>
        <dbReference type="EMBL" id="KGE18762.1"/>
    </source>
</evidence>
<comment type="similarity">
    <text evidence="7">Belongs to the binding-protein-dependent transport system permease family.</text>
</comment>
<proteinExistence type="inferred from homology"/>
<comment type="subcellular location">
    <subcellularLocation>
        <location evidence="1 7">Cell membrane</location>
        <topology evidence="1 7">Multi-pass membrane protein</topology>
    </subcellularLocation>
</comment>
<keyword evidence="4 7" id="KW-0812">Transmembrane</keyword>
<reference evidence="9 10" key="2">
    <citation type="submission" date="2014-10" db="EMBL/GenBank/DDBJ databases">
        <title>Comparative genomics of the Paenibacillus odorifer group.</title>
        <authorList>
            <person name="Tsai Y.-C."/>
            <person name="Martin N."/>
            <person name="Korlach J."/>
            <person name="Wiedmann M."/>
        </authorList>
    </citation>
    <scope>NUCLEOTIDE SEQUENCE [LARGE SCALE GENOMIC DNA]</scope>
    <source>
        <strain evidence="9 10">DSM 18334</strain>
    </source>
</reference>
<reference evidence="9 10" key="1">
    <citation type="submission" date="2014-08" db="EMBL/GenBank/DDBJ databases">
        <authorList>
            <person name="den Bakker H.C."/>
        </authorList>
    </citation>
    <scope>NUCLEOTIDE SEQUENCE [LARGE SCALE GENOMIC DNA]</scope>
    <source>
        <strain evidence="9 10">DSM 18334</strain>
    </source>
</reference>
<dbReference type="PROSITE" id="PS50928">
    <property type="entry name" value="ABC_TM1"/>
    <property type="match status" value="1"/>
</dbReference>
<organism evidence="9 10">
    <name type="scientific">Paenibacillus wynnii</name>
    <dbReference type="NCBI Taxonomy" id="268407"/>
    <lineage>
        <taxon>Bacteria</taxon>
        <taxon>Bacillati</taxon>
        <taxon>Bacillota</taxon>
        <taxon>Bacilli</taxon>
        <taxon>Bacillales</taxon>
        <taxon>Paenibacillaceae</taxon>
        <taxon>Paenibacillus</taxon>
    </lineage>
</organism>
<name>A0A098MB51_9BACL</name>
<dbReference type="PANTHER" id="PTHR43227:SF11">
    <property type="entry name" value="BLL4140 PROTEIN"/>
    <property type="match status" value="1"/>
</dbReference>
<evidence type="ECO:0000256" key="5">
    <source>
        <dbReference type="ARBA" id="ARBA00022989"/>
    </source>
</evidence>
<feature type="transmembrane region" description="Helical" evidence="7">
    <location>
        <begin position="81"/>
        <end position="105"/>
    </location>
</feature>
<accession>A0A098MB51</accession>
<dbReference type="GO" id="GO:0005886">
    <property type="term" value="C:plasma membrane"/>
    <property type="evidence" value="ECO:0007669"/>
    <property type="project" value="UniProtKB-SubCell"/>
</dbReference>
<evidence type="ECO:0000256" key="2">
    <source>
        <dbReference type="ARBA" id="ARBA00022448"/>
    </source>
</evidence>
<dbReference type="CDD" id="cd06261">
    <property type="entry name" value="TM_PBP2"/>
    <property type="match status" value="1"/>
</dbReference>
<keyword evidence="5 7" id="KW-1133">Transmembrane helix</keyword>
<dbReference type="EMBL" id="JQCR01000002">
    <property type="protein sequence ID" value="KGE18762.1"/>
    <property type="molecule type" value="Genomic_DNA"/>
</dbReference>
<protein>
    <recommendedName>
        <fullName evidence="8">ABC transmembrane type-1 domain-containing protein</fullName>
    </recommendedName>
</protein>
<evidence type="ECO:0000256" key="3">
    <source>
        <dbReference type="ARBA" id="ARBA00022475"/>
    </source>
</evidence>
<feature type="domain" description="ABC transmembrane type-1" evidence="8">
    <location>
        <begin position="77"/>
        <end position="293"/>
    </location>
</feature>
<gene>
    <name evidence="9" type="ORF">PWYN_04785</name>
</gene>
<keyword evidence="2 7" id="KW-0813">Transport</keyword>
<keyword evidence="10" id="KW-1185">Reference proteome</keyword>
<evidence type="ECO:0000256" key="1">
    <source>
        <dbReference type="ARBA" id="ARBA00004651"/>
    </source>
</evidence>
<keyword evidence="3" id="KW-1003">Cell membrane</keyword>
<evidence type="ECO:0000256" key="7">
    <source>
        <dbReference type="RuleBase" id="RU363032"/>
    </source>
</evidence>
<dbReference type="GO" id="GO:0055085">
    <property type="term" value="P:transmembrane transport"/>
    <property type="evidence" value="ECO:0007669"/>
    <property type="project" value="InterPro"/>
</dbReference>
<dbReference type="STRING" id="268407.PWYN_04785"/>
<dbReference type="InterPro" id="IPR000515">
    <property type="entry name" value="MetI-like"/>
</dbReference>
<dbReference type="PANTHER" id="PTHR43227">
    <property type="entry name" value="BLL4140 PROTEIN"/>
    <property type="match status" value="1"/>
</dbReference>
<dbReference type="OrthoDB" id="384651at2"/>
<dbReference type="AlphaFoldDB" id="A0A098MB51"/>
<evidence type="ECO:0000259" key="8">
    <source>
        <dbReference type="PROSITE" id="PS50928"/>
    </source>
</evidence>
<dbReference type="InterPro" id="IPR035906">
    <property type="entry name" value="MetI-like_sf"/>
</dbReference>
<sequence>MKGAQAMRWKRFKQQKQLQLIMIPMALWAIVIYYVPILGNIIAFKDYTIAQGFIGSPWVGFKHFISFFDNKFTLTILRNTLAMSLMGLIFGTIAAVVFAILLNEIFNKYIKNIIQSISYLPYFISMAVTATLFTQLLSRTGSINQWLISLGIINEGIPFLEQGNLFWIIITIQGVWKTIGWSAIIYLAAIAGIPQETYEASYVDGAGRFRRMWHITLPAITPTIAILLILNSGYLLQGGFEQQLLMYNPLVMDYAEVINTYVYKRGLHAGEYSYATAVGVFQSGVSIMLIIFVNKITKKMVGQGLW</sequence>
<feature type="transmembrane region" description="Helical" evidence="7">
    <location>
        <begin position="212"/>
        <end position="236"/>
    </location>
</feature>
<comment type="caution">
    <text evidence="9">The sequence shown here is derived from an EMBL/GenBank/DDBJ whole genome shotgun (WGS) entry which is preliminary data.</text>
</comment>
<evidence type="ECO:0000256" key="6">
    <source>
        <dbReference type="ARBA" id="ARBA00023136"/>
    </source>
</evidence>
<dbReference type="eggNOG" id="COG4209">
    <property type="taxonomic scope" value="Bacteria"/>
</dbReference>